<feature type="region of interest" description="Disordered" evidence="1">
    <location>
        <begin position="1"/>
        <end position="128"/>
    </location>
</feature>
<feature type="compositionally biased region" description="Basic and acidic residues" evidence="1">
    <location>
        <begin position="59"/>
        <end position="71"/>
    </location>
</feature>
<feature type="compositionally biased region" description="Basic and acidic residues" evidence="1">
    <location>
        <begin position="92"/>
        <end position="114"/>
    </location>
</feature>
<dbReference type="Proteomes" id="UP000292702">
    <property type="component" value="Unassembled WGS sequence"/>
</dbReference>
<dbReference type="AlphaFoldDB" id="A0A4R0RI81"/>
<name>A0A4R0RI81_9APHY</name>
<sequence length="166" mass="17603">MSDEYGANSGFKGSLVNNSAAQTTTAEDDLNYKTGNYPPTDDSTASGGYSSSGNVWSDKAQRGRADIERNDGPATGLLGQSVNGISVMNELEDAKQGRDEGTRREFQHEARRDFGQQGAGLNPYGADSLETKREAGEMLESKIHDARSRQYESGGAASVDGDVGAI</sequence>
<feature type="compositionally biased region" description="Low complexity" evidence="1">
    <location>
        <begin position="153"/>
        <end position="166"/>
    </location>
</feature>
<proteinExistence type="predicted"/>
<dbReference type="OrthoDB" id="3250036at2759"/>
<gene>
    <name evidence="2" type="ORF">EIP91_011246</name>
</gene>
<feature type="region of interest" description="Disordered" evidence="1">
    <location>
        <begin position="144"/>
        <end position="166"/>
    </location>
</feature>
<reference evidence="2 3" key="1">
    <citation type="submission" date="2018-11" db="EMBL/GenBank/DDBJ databases">
        <title>Genome assembly of Steccherinum ochraceum LE-BIN_3174, the white-rot fungus of the Steccherinaceae family (The Residual Polyporoid clade, Polyporales, Basidiomycota).</title>
        <authorList>
            <person name="Fedorova T.V."/>
            <person name="Glazunova O.A."/>
            <person name="Landesman E.O."/>
            <person name="Moiseenko K.V."/>
            <person name="Psurtseva N.V."/>
            <person name="Savinova O.S."/>
            <person name="Shakhova N.V."/>
            <person name="Tyazhelova T.V."/>
            <person name="Vasina D.V."/>
        </authorList>
    </citation>
    <scope>NUCLEOTIDE SEQUENCE [LARGE SCALE GENOMIC DNA]</scope>
    <source>
        <strain evidence="2 3">LE-BIN_3174</strain>
    </source>
</reference>
<feature type="compositionally biased region" description="Polar residues" evidence="1">
    <location>
        <begin position="41"/>
        <end position="55"/>
    </location>
</feature>
<evidence type="ECO:0000313" key="3">
    <source>
        <dbReference type="Proteomes" id="UP000292702"/>
    </source>
</evidence>
<evidence type="ECO:0000256" key="1">
    <source>
        <dbReference type="SAM" id="MobiDB-lite"/>
    </source>
</evidence>
<keyword evidence="3" id="KW-1185">Reference proteome</keyword>
<accession>A0A4R0RI81</accession>
<organism evidence="2 3">
    <name type="scientific">Steccherinum ochraceum</name>
    <dbReference type="NCBI Taxonomy" id="92696"/>
    <lineage>
        <taxon>Eukaryota</taxon>
        <taxon>Fungi</taxon>
        <taxon>Dikarya</taxon>
        <taxon>Basidiomycota</taxon>
        <taxon>Agaricomycotina</taxon>
        <taxon>Agaricomycetes</taxon>
        <taxon>Polyporales</taxon>
        <taxon>Steccherinaceae</taxon>
        <taxon>Steccherinum</taxon>
    </lineage>
</organism>
<protein>
    <submittedName>
        <fullName evidence="2">Uncharacterized protein</fullName>
    </submittedName>
</protein>
<evidence type="ECO:0000313" key="2">
    <source>
        <dbReference type="EMBL" id="TCD68280.1"/>
    </source>
</evidence>
<comment type="caution">
    <text evidence="2">The sequence shown here is derived from an EMBL/GenBank/DDBJ whole genome shotgun (WGS) entry which is preliminary data.</text>
</comment>
<feature type="compositionally biased region" description="Polar residues" evidence="1">
    <location>
        <begin position="15"/>
        <end position="25"/>
    </location>
</feature>
<dbReference type="EMBL" id="RWJN01000071">
    <property type="protein sequence ID" value="TCD68280.1"/>
    <property type="molecule type" value="Genomic_DNA"/>
</dbReference>